<protein>
    <submittedName>
        <fullName evidence="1">Uncharacterized protein</fullName>
    </submittedName>
</protein>
<sequence>MYVTATCEWLSNARFALMHMSCLYAELYAYRSAPRAMSSLGLHCSISDGAFNSCSPAACRQLVDTRRRSRTCNLLTPGSTQSCAPRSDHSVNANTPRICEAHPHLLEISSLSGSKWLEARTRTPVRTEFLLAFLPHPHPPSNASPQSCAVVTSMRRADRQAFIVNALGLGRDKDLSKRRAVSTVHRRQTRNHVNVCDSSRAPSRIVCLAEVLAGTLGSLPCFTRAGKAHTLCGAGALKLGTSEPDSLSLSGAACSCSIRISRREYQNSSRGLHVPARPDLPDHLCSFRSLATAVVGVLTH</sequence>
<name>A0A5C2SBB7_9APHY</name>
<dbReference type="AlphaFoldDB" id="A0A5C2SBB7"/>
<keyword evidence="2" id="KW-1185">Reference proteome</keyword>
<accession>A0A5C2SBB7</accession>
<dbReference type="EMBL" id="ML122266">
    <property type="protein sequence ID" value="RPD60424.1"/>
    <property type="molecule type" value="Genomic_DNA"/>
</dbReference>
<evidence type="ECO:0000313" key="1">
    <source>
        <dbReference type="EMBL" id="RPD60424.1"/>
    </source>
</evidence>
<proteinExistence type="predicted"/>
<evidence type="ECO:0000313" key="2">
    <source>
        <dbReference type="Proteomes" id="UP000313359"/>
    </source>
</evidence>
<dbReference type="Proteomes" id="UP000313359">
    <property type="component" value="Unassembled WGS sequence"/>
</dbReference>
<reference evidence="1" key="1">
    <citation type="journal article" date="2018" name="Genome Biol. Evol.">
        <title>Genomics and development of Lentinus tigrinus, a white-rot wood-decaying mushroom with dimorphic fruiting bodies.</title>
        <authorList>
            <person name="Wu B."/>
            <person name="Xu Z."/>
            <person name="Knudson A."/>
            <person name="Carlson A."/>
            <person name="Chen N."/>
            <person name="Kovaka S."/>
            <person name="LaButti K."/>
            <person name="Lipzen A."/>
            <person name="Pennachio C."/>
            <person name="Riley R."/>
            <person name="Schakwitz W."/>
            <person name="Umezawa K."/>
            <person name="Ohm R.A."/>
            <person name="Grigoriev I.V."/>
            <person name="Nagy L.G."/>
            <person name="Gibbons J."/>
            <person name="Hibbett D."/>
        </authorList>
    </citation>
    <scope>NUCLEOTIDE SEQUENCE [LARGE SCALE GENOMIC DNA]</scope>
    <source>
        <strain evidence="1">ALCF2SS1-6</strain>
    </source>
</reference>
<organism evidence="1 2">
    <name type="scientific">Lentinus tigrinus ALCF2SS1-6</name>
    <dbReference type="NCBI Taxonomy" id="1328759"/>
    <lineage>
        <taxon>Eukaryota</taxon>
        <taxon>Fungi</taxon>
        <taxon>Dikarya</taxon>
        <taxon>Basidiomycota</taxon>
        <taxon>Agaricomycotina</taxon>
        <taxon>Agaricomycetes</taxon>
        <taxon>Polyporales</taxon>
        <taxon>Polyporaceae</taxon>
        <taxon>Lentinus</taxon>
    </lineage>
</organism>
<gene>
    <name evidence="1" type="ORF">L227DRAFT_102306</name>
</gene>